<evidence type="ECO:0000256" key="1">
    <source>
        <dbReference type="SAM" id="Phobius"/>
    </source>
</evidence>
<protein>
    <submittedName>
        <fullName evidence="2">Uncharacterized protein</fullName>
    </submittedName>
</protein>
<keyword evidence="1" id="KW-0812">Transmembrane</keyword>
<keyword evidence="1" id="KW-1133">Transmembrane helix</keyword>
<keyword evidence="1" id="KW-0472">Membrane</keyword>
<keyword evidence="3" id="KW-1185">Reference proteome</keyword>
<proteinExistence type="predicted"/>
<sequence>MKKSNIFRFNQHNRLTFRAGWQRLSRVRKTIAVLSLIIWSTFCFIAGLSSDRSYLLILLVSGISMFVTYVTQRPPAAKDAELNDSMLANLSVQHDRLYIAGEVLPANVKKLVLGKDHDRGVAFIQLAWNNGDEWQFAIDEYQAVAEYLSRYAPQLNVVYE</sequence>
<dbReference type="RefSeq" id="WP_335737870.1">
    <property type="nucleotide sequence ID" value="NZ_JALAAR010000029.1"/>
</dbReference>
<evidence type="ECO:0000313" key="2">
    <source>
        <dbReference type="EMBL" id="MEH8019476.1"/>
    </source>
</evidence>
<evidence type="ECO:0000313" key="3">
    <source>
        <dbReference type="Proteomes" id="UP001375382"/>
    </source>
</evidence>
<name>A0ABU8CDA5_9GAMM</name>
<feature type="transmembrane region" description="Helical" evidence="1">
    <location>
        <begin position="54"/>
        <end position="71"/>
    </location>
</feature>
<comment type="caution">
    <text evidence="2">The sequence shown here is derived from an EMBL/GenBank/DDBJ whole genome shotgun (WGS) entry which is preliminary data.</text>
</comment>
<feature type="transmembrane region" description="Helical" evidence="1">
    <location>
        <begin position="31"/>
        <end position="48"/>
    </location>
</feature>
<dbReference type="EMBL" id="JALAAR010000029">
    <property type="protein sequence ID" value="MEH8019476.1"/>
    <property type="molecule type" value="Genomic_DNA"/>
</dbReference>
<reference evidence="2 3" key="1">
    <citation type="journal article" date="2023" name="Ecotoxicol. Environ. Saf.">
        <title>Mercury remediation potential of mercury-resistant strain Rheinheimera metallidurans sp. nov. isolated from a municipal waste dumping site.</title>
        <authorList>
            <person name="Yadav V."/>
            <person name="Manjhi A."/>
            <person name="Vadakedath N."/>
        </authorList>
    </citation>
    <scope>NUCLEOTIDE SEQUENCE [LARGE SCALE GENOMIC DNA]</scope>
    <source>
        <strain evidence="2 3">E-49</strain>
    </source>
</reference>
<dbReference type="Proteomes" id="UP001375382">
    <property type="component" value="Unassembled WGS sequence"/>
</dbReference>
<accession>A0ABU8CDA5</accession>
<gene>
    <name evidence="2" type="ORF">MN202_19755</name>
</gene>
<organism evidence="2 3">
    <name type="scientific">Rheinheimera muenzenbergensis</name>
    <dbReference type="NCBI Taxonomy" id="1193628"/>
    <lineage>
        <taxon>Bacteria</taxon>
        <taxon>Pseudomonadati</taxon>
        <taxon>Pseudomonadota</taxon>
        <taxon>Gammaproteobacteria</taxon>
        <taxon>Chromatiales</taxon>
        <taxon>Chromatiaceae</taxon>
        <taxon>Rheinheimera</taxon>
    </lineage>
</organism>